<evidence type="ECO:0000256" key="1">
    <source>
        <dbReference type="ARBA" id="ARBA00004651"/>
    </source>
</evidence>
<keyword evidence="9" id="KW-1185">Reference proteome</keyword>
<dbReference type="PANTHER" id="PTHR30086:SF20">
    <property type="entry name" value="ARGININE EXPORTER PROTEIN ARGO-RELATED"/>
    <property type="match status" value="1"/>
</dbReference>
<dbReference type="EMBL" id="QXHD01000003">
    <property type="protein sequence ID" value="NEZ54485.1"/>
    <property type="molecule type" value="Genomic_DNA"/>
</dbReference>
<dbReference type="Pfam" id="PF01810">
    <property type="entry name" value="LysE"/>
    <property type="match status" value="1"/>
</dbReference>
<dbReference type="PANTHER" id="PTHR30086">
    <property type="entry name" value="ARGININE EXPORTER PROTEIN ARGO"/>
    <property type="match status" value="1"/>
</dbReference>
<evidence type="ECO:0000313" key="9">
    <source>
        <dbReference type="Proteomes" id="UP000481033"/>
    </source>
</evidence>
<dbReference type="GO" id="GO:0005886">
    <property type="term" value="C:plasma membrane"/>
    <property type="evidence" value="ECO:0007669"/>
    <property type="project" value="UniProtKB-SubCell"/>
</dbReference>
<reference evidence="8 9" key="1">
    <citation type="journal article" date="2020" name="Microb. Ecol.">
        <title>Ecogenomics of the Marine Benthic Filamentous Cyanobacterium Adonisia.</title>
        <authorList>
            <person name="Walter J.M."/>
            <person name="Coutinho F.H."/>
            <person name="Leomil L."/>
            <person name="Hargreaves P.I."/>
            <person name="Campeao M.E."/>
            <person name="Vieira V.V."/>
            <person name="Silva B.S."/>
            <person name="Fistarol G.O."/>
            <person name="Salomon P.S."/>
            <person name="Sawabe T."/>
            <person name="Mino S."/>
            <person name="Hosokawa M."/>
            <person name="Miyashita H."/>
            <person name="Maruyama F."/>
            <person name="van Verk M.C."/>
            <person name="Dutilh B.E."/>
            <person name="Thompson C.C."/>
            <person name="Thompson F.L."/>
        </authorList>
    </citation>
    <scope>NUCLEOTIDE SEQUENCE [LARGE SCALE GENOMIC DNA]</scope>
    <source>
        <strain evidence="8 9">CCMR0081</strain>
    </source>
</reference>
<proteinExistence type="predicted"/>
<evidence type="ECO:0000256" key="2">
    <source>
        <dbReference type="ARBA" id="ARBA00022475"/>
    </source>
</evidence>
<feature type="transmembrane region" description="Helical" evidence="6">
    <location>
        <begin position="146"/>
        <end position="176"/>
    </location>
</feature>
<keyword evidence="3 6" id="KW-0812">Transmembrane</keyword>
<evidence type="ECO:0000256" key="6">
    <source>
        <dbReference type="SAM" id="Phobius"/>
    </source>
</evidence>
<feature type="transmembrane region" description="Helical" evidence="6">
    <location>
        <begin position="40"/>
        <end position="65"/>
    </location>
</feature>
<feature type="transmembrane region" description="Helical" evidence="6">
    <location>
        <begin position="71"/>
        <end position="91"/>
    </location>
</feature>
<protein>
    <submittedName>
        <fullName evidence="8">LysE family translocator</fullName>
    </submittedName>
</protein>
<feature type="chain" id="PRO_5026703172" evidence="7">
    <location>
        <begin position="18"/>
        <end position="208"/>
    </location>
</feature>
<evidence type="ECO:0000256" key="3">
    <source>
        <dbReference type="ARBA" id="ARBA00022692"/>
    </source>
</evidence>
<dbReference type="InterPro" id="IPR001123">
    <property type="entry name" value="LeuE-type"/>
</dbReference>
<comment type="subcellular location">
    <subcellularLocation>
        <location evidence="1">Cell membrane</location>
        <topology evidence="1">Multi-pass membrane protein</topology>
    </subcellularLocation>
</comment>
<evidence type="ECO:0000256" key="5">
    <source>
        <dbReference type="ARBA" id="ARBA00023136"/>
    </source>
</evidence>
<keyword evidence="4 6" id="KW-1133">Transmembrane helix</keyword>
<gene>
    <name evidence="8" type="ORF">DXZ20_02005</name>
</gene>
<dbReference type="AlphaFoldDB" id="A0A6M0RE58"/>
<feature type="transmembrane region" description="Helical" evidence="6">
    <location>
        <begin position="6"/>
        <end position="28"/>
    </location>
</feature>
<dbReference type="Proteomes" id="UP000481033">
    <property type="component" value="Unassembled WGS sequence"/>
</dbReference>
<evidence type="ECO:0000256" key="4">
    <source>
        <dbReference type="ARBA" id="ARBA00022989"/>
    </source>
</evidence>
<organism evidence="8 9">
    <name type="scientific">Adonisia turfae CCMR0081</name>
    <dbReference type="NCBI Taxonomy" id="2292702"/>
    <lineage>
        <taxon>Bacteria</taxon>
        <taxon>Bacillati</taxon>
        <taxon>Cyanobacteriota</taxon>
        <taxon>Adonisia</taxon>
        <taxon>Adonisia turfae</taxon>
    </lineage>
</organism>
<sequence>MSLIEVTTLFTMMAALAALPSASVALVVTRAATLGVKSGIAVAMGIVCGDLVFVALAILGLSVVAETMGGFFILVKVLGGMYLIWLGISLWRSNDEPVDIATCSIGNAKRGLTTSFVSGFILTLGDVKAIFFYASLLPMFEDLSTLAVFDLITIVSIIVFGVGGVKILYAVFATHVARFLERRKLQKVSKKVAGGLMIGAGSYLIVRT</sequence>
<dbReference type="GO" id="GO:0015171">
    <property type="term" value="F:amino acid transmembrane transporter activity"/>
    <property type="evidence" value="ECO:0007669"/>
    <property type="project" value="TreeGrafter"/>
</dbReference>
<keyword evidence="2" id="KW-1003">Cell membrane</keyword>
<keyword evidence="7" id="KW-0732">Signal</keyword>
<evidence type="ECO:0000256" key="7">
    <source>
        <dbReference type="SAM" id="SignalP"/>
    </source>
</evidence>
<accession>A0A6M0RE58</accession>
<comment type="caution">
    <text evidence="8">The sequence shown here is derived from an EMBL/GenBank/DDBJ whole genome shotgun (WGS) entry which is preliminary data.</text>
</comment>
<name>A0A6M0RE58_9CYAN</name>
<feature type="transmembrane region" description="Helical" evidence="6">
    <location>
        <begin position="112"/>
        <end position="134"/>
    </location>
</feature>
<feature type="signal peptide" evidence="7">
    <location>
        <begin position="1"/>
        <end position="17"/>
    </location>
</feature>
<evidence type="ECO:0000313" key="8">
    <source>
        <dbReference type="EMBL" id="NEZ54485.1"/>
    </source>
</evidence>
<keyword evidence="5 6" id="KW-0472">Membrane</keyword>